<dbReference type="Gene3D" id="3.20.20.450">
    <property type="entry name" value="EAL domain"/>
    <property type="match status" value="1"/>
</dbReference>
<dbReference type="CDD" id="cd01948">
    <property type="entry name" value="EAL"/>
    <property type="match status" value="1"/>
</dbReference>
<dbReference type="InterPro" id="IPR043128">
    <property type="entry name" value="Rev_trsase/Diguanyl_cyclase"/>
</dbReference>
<dbReference type="PROSITE" id="PS50883">
    <property type="entry name" value="EAL"/>
    <property type="match status" value="1"/>
</dbReference>
<keyword evidence="6" id="KW-1185">Reference proteome</keyword>
<dbReference type="InterPro" id="IPR001633">
    <property type="entry name" value="EAL_dom"/>
</dbReference>
<name>A0ABS9S7E8_9GAMM</name>
<dbReference type="NCBIfam" id="TIGR00254">
    <property type="entry name" value="GGDEF"/>
    <property type="match status" value="1"/>
</dbReference>
<dbReference type="SMART" id="SM00091">
    <property type="entry name" value="PAS"/>
    <property type="match status" value="3"/>
</dbReference>
<dbReference type="InterPro" id="IPR013655">
    <property type="entry name" value="PAS_fold_3"/>
</dbReference>
<dbReference type="Pfam" id="PF00563">
    <property type="entry name" value="EAL"/>
    <property type="match status" value="1"/>
</dbReference>
<dbReference type="InterPro" id="IPR035965">
    <property type="entry name" value="PAS-like_dom_sf"/>
</dbReference>
<dbReference type="PROSITE" id="PS50113">
    <property type="entry name" value="PAC"/>
    <property type="match status" value="2"/>
</dbReference>
<dbReference type="CDD" id="cd01949">
    <property type="entry name" value="GGDEF"/>
    <property type="match status" value="1"/>
</dbReference>
<protein>
    <submittedName>
        <fullName evidence="5">EAL domain-containing protein</fullName>
    </submittedName>
</protein>
<dbReference type="Gene3D" id="3.30.70.270">
    <property type="match status" value="1"/>
</dbReference>
<sequence length="934" mass="105300">MPIVLPHGQLDQFFLLSQDLFCCLDFEGRLLQVNPAFESLLGYSASALVGRRCGVVVDPQDHSVIEAAMARMQRGEVVAAFEVRALSVVGQTHWIEITPSAGGDIIYIIAREVTQQKLAQAQLLRNQRLFHIAGETAFIGGWYVDMADGVPIWSDELCHIHGMPAGFQPSVEEAFSFYSPNSRERLLSAFNACCERGISFDGEFEIITRQGKHLWVRAIGKAVRNETGAIIQVQGASQDITEQKQLRENLTQLAQRLTITLDSITDGFFTLDTQWRFTFINREGERILKRSEGELLGQNIWQSFPDAKGSRFDDEYQRAVNQQKAVHFEAFNPRLGIWVEVHVYPSVEGLTVYFRDISDRKASEHQLKLLERSVESSTNGVIIVDAQSSDLPMVYVNTAFERITGYSRSEALGRNCRFLQGEDTDPATIKLLREGVSEQREVHVVIRNYRRDGSIFWNDLYISPVRDEIGDVTHYLGVQNDVSEQREYQAQLTYNANHDALTGLPNRVMLGQRLEQGCVLARRYQRFIAVLFIDLDDFKPINDTLGHEVGDFILIEVARRLEDELRPWDTVARFGSDEFVVLLPDLAHENDVIQVVERVLQRLSPPYWYRGSELRITASIGIAINDGSMKNPLQLIQQADLAMYKAKRRGRNTYHWYTEDLNLKVSERVSLRSALQQAIEQQQFTLYYQPQIHAPSGRVVGVEALIRWQHPERGNIPPSDFISLAEDTGQIMPISEWVLSTACQHAQELNAMGVGPITMAVNVSPMQFQRPGFLASIEQVLADSGLTPVLLELEITEGVLMDSAEQAIQALEDLRALGVHIALDDFGTGFSSLSYLKRLPINRIKIDRSFVHDVITDRNDAAIIDGVVAMAGKMGLEVLVEGVETLEQFAYLEQCHCDYFQGYYFARPMPLEALRAFLAQPPAFATSRALTPPG</sequence>
<dbReference type="SUPFAM" id="SSF141868">
    <property type="entry name" value="EAL domain-like"/>
    <property type="match status" value="1"/>
</dbReference>
<dbReference type="SUPFAM" id="SSF55785">
    <property type="entry name" value="PYP-like sensor domain (PAS domain)"/>
    <property type="match status" value="4"/>
</dbReference>
<dbReference type="PROSITE" id="PS50112">
    <property type="entry name" value="PAS"/>
    <property type="match status" value="3"/>
</dbReference>
<dbReference type="EMBL" id="JAKVTW010000007">
    <property type="protein sequence ID" value="MCH4812034.1"/>
    <property type="molecule type" value="Genomic_DNA"/>
</dbReference>
<feature type="domain" description="PAC" evidence="2">
    <location>
        <begin position="200"/>
        <end position="252"/>
    </location>
</feature>
<dbReference type="InterPro" id="IPR000160">
    <property type="entry name" value="GGDEF_dom"/>
</dbReference>
<dbReference type="PANTHER" id="PTHR44757:SF2">
    <property type="entry name" value="BIOFILM ARCHITECTURE MAINTENANCE PROTEIN MBAA"/>
    <property type="match status" value="1"/>
</dbReference>
<evidence type="ECO:0000313" key="6">
    <source>
        <dbReference type="Proteomes" id="UP001320609"/>
    </source>
</evidence>
<feature type="domain" description="PAC" evidence="2">
    <location>
        <begin position="440"/>
        <end position="494"/>
    </location>
</feature>
<dbReference type="Pfam" id="PF08448">
    <property type="entry name" value="PAS_4"/>
    <property type="match status" value="1"/>
</dbReference>
<evidence type="ECO:0000259" key="2">
    <source>
        <dbReference type="PROSITE" id="PS50113"/>
    </source>
</evidence>
<feature type="domain" description="EAL" evidence="3">
    <location>
        <begin position="668"/>
        <end position="922"/>
    </location>
</feature>
<comment type="caution">
    <text evidence="5">The sequence shown here is derived from an EMBL/GenBank/DDBJ whole genome shotgun (WGS) entry which is preliminary data.</text>
</comment>
<dbReference type="NCBIfam" id="TIGR00229">
    <property type="entry name" value="sensory_box"/>
    <property type="match status" value="4"/>
</dbReference>
<dbReference type="Pfam" id="PF13426">
    <property type="entry name" value="PAS_9"/>
    <property type="match status" value="2"/>
</dbReference>
<dbReference type="Pfam" id="PF08447">
    <property type="entry name" value="PAS_3"/>
    <property type="match status" value="1"/>
</dbReference>
<dbReference type="InterPro" id="IPR000700">
    <property type="entry name" value="PAS-assoc_C"/>
</dbReference>
<dbReference type="SMART" id="SM00052">
    <property type="entry name" value="EAL"/>
    <property type="match status" value="1"/>
</dbReference>
<evidence type="ECO:0000259" key="4">
    <source>
        <dbReference type="PROSITE" id="PS50887"/>
    </source>
</evidence>
<dbReference type="SUPFAM" id="SSF55073">
    <property type="entry name" value="Nucleotide cyclase"/>
    <property type="match status" value="1"/>
</dbReference>
<dbReference type="InterPro" id="IPR052155">
    <property type="entry name" value="Biofilm_reg_signaling"/>
</dbReference>
<dbReference type="PROSITE" id="PS50887">
    <property type="entry name" value="GGDEF"/>
    <property type="match status" value="1"/>
</dbReference>
<feature type="domain" description="PAS" evidence="1">
    <location>
        <begin position="366"/>
        <end position="439"/>
    </location>
</feature>
<dbReference type="InterPro" id="IPR001610">
    <property type="entry name" value="PAC"/>
</dbReference>
<dbReference type="InterPro" id="IPR013656">
    <property type="entry name" value="PAS_4"/>
</dbReference>
<proteinExistence type="predicted"/>
<dbReference type="CDD" id="cd00130">
    <property type="entry name" value="PAS"/>
    <property type="match status" value="4"/>
</dbReference>
<dbReference type="InterPro" id="IPR029787">
    <property type="entry name" value="Nucleotide_cyclase"/>
</dbReference>
<organism evidence="5 6">
    <name type="scientific">Vreelandella neptunia</name>
    <dbReference type="NCBI Taxonomy" id="115551"/>
    <lineage>
        <taxon>Bacteria</taxon>
        <taxon>Pseudomonadati</taxon>
        <taxon>Pseudomonadota</taxon>
        <taxon>Gammaproteobacteria</taxon>
        <taxon>Oceanospirillales</taxon>
        <taxon>Halomonadaceae</taxon>
        <taxon>Vreelandella</taxon>
    </lineage>
</organism>
<feature type="domain" description="GGDEF" evidence="4">
    <location>
        <begin position="526"/>
        <end position="659"/>
    </location>
</feature>
<dbReference type="PANTHER" id="PTHR44757">
    <property type="entry name" value="DIGUANYLATE CYCLASE DGCP"/>
    <property type="match status" value="1"/>
</dbReference>
<gene>
    <name evidence="5" type="ORF">MLE19_11860</name>
</gene>
<dbReference type="InterPro" id="IPR035919">
    <property type="entry name" value="EAL_sf"/>
</dbReference>
<feature type="domain" description="PAS" evidence="1">
    <location>
        <begin position="24"/>
        <end position="76"/>
    </location>
</feature>
<dbReference type="Gene3D" id="3.30.450.20">
    <property type="entry name" value="PAS domain"/>
    <property type="match status" value="4"/>
</dbReference>
<feature type="domain" description="PAS" evidence="1">
    <location>
        <begin position="253"/>
        <end position="323"/>
    </location>
</feature>
<evidence type="ECO:0000259" key="3">
    <source>
        <dbReference type="PROSITE" id="PS50883"/>
    </source>
</evidence>
<evidence type="ECO:0000259" key="1">
    <source>
        <dbReference type="PROSITE" id="PS50112"/>
    </source>
</evidence>
<dbReference type="Pfam" id="PF00990">
    <property type="entry name" value="GGDEF"/>
    <property type="match status" value="1"/>
</dbReference>
<dbReference type="SMART" id="SM00086">
    <property type="entry name" value="PAC"/>
    <property type="match status" value="2"/>
</dbReference>
<dbReference type="SMART" id="SM00267">
    <property type="entry name" value="GGDEF"/>
    <property type="match status" value="1"/>
</dbReference>
<dbReference type="RefSeq" id="WP_240718392.1">
    <property type="nucleotide sequence ID" value="NZ_JAKVTW010000007.1"/>
</dbReference>
<dbReference type="Gene3D" id="2.10.70.100">
    <property type="match status" value="1"/>
</dbReference>
<reference evidence="5 6" key="1">
    <citation type="submission" date="2022-03" db="EMBL/GenBank/DDBJ databases">
        <title>Genomic signatures underlying metal tolerance in selected Arctic bacterial isolates.</title>
        <authorList>
            <person name="Thomas F.A."/>
            <person name="Venkatachalam S."/>
            <person name="Krishnan K.P."/>
        </authorList>
    </citation>
    <scope>NUCLEOTIDE SEQUENCE [LARGE SCALE GENOMIC DNA]</scope>
    <source>
        <strain evidence="5 6">HM116</strain>
    </source>
</reference>
<dbReference type="InterPro" id="IPR000014">
    <property type="entry name" value="PAS"/>
</dbReference>
<dbReference type="Proteomes" id="UP001320609">
    <property type="component" value="Unassembled WGS sequence"/>
</dbReference>
<evidence type="ECO:0000313" key="5">
    <source>
        <dbReference type="EMBL" id="MCH4812034.1"/>
    </source>
</evidence>
<accession>A0ABS9S7E8</accession>